<sequence>MIVVRGRVGVGGMVLWDGKEGNFGVLGWRPGSITGGYDESIVPKELLERTKEIGCIVDWAPQEDVLGRQAVGGFLTHSGWNSTIESIVEGVPMICWPYFADQQVNSRFVEEVYKVGVDMKDTCDRLIVEKAVRDLMDKKQETFTQSANTWKMLAEEAIREIGSSSLHVDRLIDDIRAMTSTMK</sequence>
<evidence type="ECO:0000256" key="3">
    <source>
        <dbReference type="RuleBase" id="RU003718"/>
    </source>
</evidence>
<evidence type="ECO:0000256" key="1">
    <source>
        <dbReference type="ARBA" id="ARBA00009995"/>
    </source>
</evidence>
<keyword evidence="2 3" id="KW-0808">Transferase</keyword>
<dbReference type="PROSITE" id="PS00375">
    <property type="entry name" value="UDPGT"/>
    <property type="match status" value="1"/>
</dbReference>
<dbReference type="InterPro" id="IPR035595">
    <property type="entry name" value="UDP_glycos_trans_CS"/>
</dbReference>
<accession>A0ABQ5J561</accession>
<reference evidence="4" key="2">
    <citation type="submission" date="2022-01" db="EMBL/GenBank/DDBJ databases">
        <authorList>
            <person name="Yamashiro T."/>
            <person name="Shiraishi A."/>
            <person name="Satake H."/>
            <person name="Nakayama K."/>
        </authorList>
    </citation>
    <scope>NUCLEOTIDE SEQUENCE</scope>
</reference>
<dbReference type="PANTHER" id="PTHR11926">
    <property type="entry name" value="GLUCOSYL/GLUCURONOSYL TRANSFERASES"/>
    <property type="match status" value="1"/>
</dbReference>
<reference evidence="4" key="1">
    <citation type="journal article" date="2022" name="Int. J. Mol. Sci.">
        <title>Draft Genome of Tanacetum Coccineum: Genomic Comparison of Closely Related Tanacetum-Family Plants.</title>
        <authorList>
            <person name="Yamashiro T."/>
            <person name="Shiraishi A."/>
            <person name="Nakayama K."/>
            <person name="Satake H."/>
        </authorList>
    </citation>
    <scope>NUCLEOTIDE SEQUENCE</scope>
</reference>
<dbReference type="Pfam" id="PF00201">
    <property type="entry name" value="UDPGT"/>
    <property type="match status" value="1"/>
</dbReference>
<organism evidence="4 5">
    <name type="scientific">Tanacetum coccineum</name>
    <dbReference type="NCBI Taxonomy" id="301880"/>
    <lineage>
        <taxon>Eukaryota</taxon>
        <taxon>Viridiplantae</taxon>
        <taxon>Streptophyta</taxon>
        <taxon>Embryophyta</taxon>
        <taxon>Tracheophyta</taxon>
        <taxon>Spermatophyta</taxon>
        <taxon>Magnoliopsida</taxon>
        <taxon>eudicotyledons</taxon>
        <taxon>Gunneridae</taxon>
        <taxon>Pentapetalae</taxon>
        <taxon>asterids</taxon>
        <taxon>campanulids</taxon>
        <taxon>Asterales</taxon>
        <taxon>Asteraceae</taxon>
        <taxon>Asteroideae</taxon>
        <taxon>Anthemideae</taxon>
        <taxon>Anthemidinae</taxon>
        <taxon>Tanacetum</taxon>
    </lineage>
</organism>
<gene>
    <name evidence="4" type="ORF">Tco_1123178</name>
</gene>
<evidence type="ECO:0000313" key="5">
    <source>
        <dbReference type="Proteomes" id="UP001151760"/>
    </source>
</evidence>
<dbReference type="SUPFAM" id="SSF53756">
    <property type="entry name" value="UDP-Glycosyltransferase/glycogen phosphorylase"/>
    <property type="match status" value="1"/>
</dbReference>
<dbReference type="CDD" id="cd03784">
    <property type="entry name" value="GT1_Gtf-like"/>
    <property type="match status" value="1"/>
</dbReference>
<proteinExistence type="inferred from homology"/>
<dbReference type="Gene3D" id="3.40.50.2000">
    <property type="entry name" value="Glycogen Phosphorylase B"/>
    <property type="match status" value="2"/>
</dbReference>
<name>A0ABQ5J561_9ASTR</name>
<keyword evidence="5" id="KW-1185">Reference proteome</keyword>
<comment type="caution">
    <text evidence="4">The sequence shown here is derived from an EMBL/GenBank/DDBJ whole genome shotgun (WGS) entry which is preliminary data.</text>
</comment>
<dbReference type="InterPro" id="IPR002213">
    <property type="entry name" value="UDP_glucos_trans"/>
</dbReference>
<protein>
    <submittedName>
        <fullName evidence="4">7-deoxyloganetic acid glucosyltransferase-like protein</fullName>
    </submittedName>
</protein>
<comment type="similarity">
    <text evidence="1 3">Belongs to the UDP-glycosyltransferase family.</text>
</comment>
<dbReference type="EMBL" id="BQNB010021471">
    <property type="protein sequence ID" value="GJU06748.1"/>
    <property type="molecule type" value="Genomic_DNA"/>
</dbReference>
<evidence type="ECO:0000256" key="2">
    <source>
        <dbReference type="ARBA" id="ARBA00022679"/>
    </source>
</evidence>
<dbReference type="PANTHER" id="PTHR11926:SF1392">
    <property type="entry name" value="GLYCOSYLTRANSFERASE"/>
    <property type="match status" value="1"/>
</dbReference>
<evidence type="ECO:0000313" key="4">
    <source>
        <dbReference type="EMBL" id="GJU06748.1"/>
    </source>
</evidence>
<dbReference type="Proteomes" id="UP001151760">
    <property type="component" value="Unassembled WGS sequence"/>
</dbReference>
<keyword evidence="3" id="KW-0328">Glycosyltransferase</keyword>